<proteinExistence type="predicted"/>
<keyword evidence="2" id="KW-1185">Reference proteome</keyword>
<accession>A0AAE0XU96</accession>
<gene>
    <name evidence="1" type="ORF">RRG08_009628</name>
</gene>
<organism evidence="1 2">
    <name type="scientific">Elysia crispata</name>
    <name type="common">lettuce slug</name>
    <dbReference type="NCBI Taxonomy" id="231223"/>
    <lineage>
        <taxon>Eukaryota</taxon>
        <taxon>Metazoa</taxon>
        <taxon>Spiralia</taxon>
        <taxon>Lophotrochozoa</taxon>
        <taxon>Mollusca</taxon>
        <taxon>Gastropoda</taxon>
        <taxon>Heterobranchia</taxon>
        <taxon>Euthyneura</taxon>
        <taxon>Panpulmonata</taxon>
        <taxon>Sacoglossa</taxon>
        <taxon>Placobranchoidea</taxon>
        <taxon>Plakobranchidae</taxon>
        <taxon>Elysia</taxon>
    </lineage>
</organism>
<sequence>MPYLARTERTFKDFCSCQPRRQRSSDTLCLELSWLDQPQPRRQRSSDTLCLELVRPAPAPRRQRSSDTLCLELVRPAPAPEAEE</sequence>
<evidence type="ECO:0000313" key="2">
    <source>
        <dbReference type="Proteomes" id="UP001283361"/>
    </source>
</evidence>
<reference evidence="1" key="1">
    <citation type="journal article" date="2023" name="G3 (Bethesda)">
        <title>A reference genome for the long-term kleptoplast-retaining sea slug Elysia crispata morphotype clarki.</title>
        <authorList>
            <person name="Eastman K.E."/>
            <person name="Pendleton A.L."/>
            <person name="Shaikh M.A."/>
            <person name="Suttiyut T."/>
            <person name="Ogas R."/>
            <person name="Tomko P."/>
            <person name="Gavelis G."/>
            <person name="Widhalm J.R."/>
            <person name="Wisecaver J.H."/>
        </authorList>
    </citation>
    <scope>NUCLEOTIDE SEQUENCE</scope>
    <source>
        <strain evidence="1">ECLA1</strain>
    </source>
</reference>
<protein>
    <submittedName>
        <fullName evidence="1">Uncharacterized protein</fullName>
    </submittedName>
</protein>
<evidence type="ECO:0000313" key="1">
    <source>
        <dbReference type="EMBL" id="KAK3711039.1"/>
    </source>
</evidence>
<dbReference type="EMBL" id="JAWDGP010007625">
    <property type="protein sequence ID" value="KAK3711039.1"/>
    <property type="molecule type" value="Genomic_DNA"/>
</dbReference>
<comment type="caution">
    <text evidence="1">The sequence shown here is derived from an EMBL/GenBank/DDBJ whole genome shotgun (WGS) entry which is preliminary data.</text>
</comment>
<dbReference type="Proteomes" id="UP001283361">
    <property type="component" value="Unassembled WGS sequence"/>
</dbReference>
<name>A0AAE0XU96_9GAST</name>
<dbReference type="AlphaFoldDB" id="A0AAE0XU96"/>